<evidence type="ECO:0000313" key="6">
    <source>
        <dbReference type="EMBL" id="CAE2255316.1"/>
    </source>
</evidence>
<dbReference type="AlphaFoldDB" id="A0A7S4MZ44"/>
<gene>
    <name evidence="6" type="ORF">GTHE00462_LOCUS3651</name>
</gene>
<proteinExistence type="inferred from homology"/>
<dbReference type="PROSITE" id="PS50330">
    <property type="entry name" value="UIM"/>
    <property type="match status" value="2"/>
</dbReference>
<dbReference type="SMART" id="SM00726">
    <property type="entry name" value="UIM"/>
    <property type="match status" value="2"/>
</dbReference>
<dbReference type="InterPro" id="IPR036465">
    <property type="entry name" value="vWFA_dom_sf"/>
</dbReference>
<feature type="compositionally biased region" description="Basic and acidic residues" evidence="3">
    <location>
        <begin position="335"/>
        <end position="354"/>
    </location>
</feature>
<dbReference type="SUPFAM" id="SSF53300">
    <property type="entry name" value="vWA-like"/>
    <property type="match status" value="1"/>
</dbReference>
<dbReference type="Gene3D" id="1.10.287.3990">
    <property type="match status" value="1"/>
</dbReference>
<feature type="chain" id="PRO_5030875167" description="VWFA domain-containing protein" evidence="4">
    <location>
        <begin position="35"/>
        <end position="373"/>
    </location>
</feature>
<evidence type="ECO:0000256" key="2">
    <source>
        <dbReference type="ARBA" id="ARBA00022942"/>
    </source>
</evidence>
<sequence>MLSTNTIKNSAGGGRLMRATLLMLLCCLLHSGGSVPLEATIIAVDNSMHMINGDHRPNRFQCQQECVNLICNVKTQNPENTIGLMTMACLPNEYPCVHIAPAMNQDGDLIQHLLEKLGNDLSYEMRFEESMKIAWASLKHRMNKNQRPRIVAFVAGPLEIQDQQDLIKFGKKLRKNNVAIDIISFGDSPRHNTPVLTAFLNAVNRDGNSHLLSMPPEQCPPGGLSDVLFTSPILTEASAPQAPNQQGASPAAPDFAEYGGINPQLDPELAMALKMSAEEETTRRETQARREREALARSAAAASKEAEAAKQVEAPSTPAAVTAATNSTAAAEPHANADEKMEENSEEEQLRRAIELSMMDQDVDMERENEKDS</sequence>
<dbReference type="GO" id="GO:0005634">
    <property type="term" value="C:nucleus"/>
    <property type="evidence" value="ECO:0007669"/>
    <property type="project" value="TreeGrafter"/>
</dbReference>
<dbReference type="GO" id="GO:0031593">
    <property type="term" value="F:polyubiquitin modification-dependent protein binding"/>
    <property type="evidence" value="ECO:0007669"/>
    <property type="project" value="TreeGrafter"/>
</dbReference>
<protein>
    <recommendedName>
        <fullName evidence="5">VWFA domain-containing protein</fullName>
    </recommendedName>
</protein>
<dbReference type="GO" id="GO:0005829">
    <property type="term" value="C:cytosol"/>
    <property type="evidence" value="ECO:0007669"/>
    <property type="project" value="TreeGrafter"/>
</dbReference>
<feature type="compositionally biased region" description="Basic and acidic residues" evidence="3">
    <location>
        <begin position="277"/>
        <end position="295"/>
    </location>
</feature>
<evidence type="ECO:0000256" key="1">
    <source>
        <dbReference type="ARBA" id="ARBA00005574"/>
    </source>
</evidence>
<dbReference type="FunFam" id="3.40.50.410:FF:000005">
    <property type="entry name" value="26S proteasome non-ATPase regulatory subunit 4"/>
    <property type="match status" value="1"/>
</dbReference>
<comment type="similarity">
    <text evidence="1">Belongs to the proteasome subunit S5A family.</text>
</comment>
<feature type="signal peptide" evidence="4">
    <location>
        <begin position="1"/>
        <end position="34"/>
    </location>
</feature>
<feature type="domain" description="VWFA" evidence="5">
    <location>
        <begin position="40"/>
        <end position="154"/>
    </location>
</feature>
<feature type="region of interest" description="Disordered" evidence="3">
    <location>
        <begin position="238"/>
        <end position="263"/>
    </location>
</feature>
<keyword evidence="4" id="KW-0732">Signal</keyword>
<reference evidence="6" key="1">
    <citation type="submission" date="2021-01" db="EMBL/GenBank/DDBJ databases">
        <authorList>
            <person name="Corre E."/>
            <person name="Pelletier E."/>
            <person name="Niang G."/>
            <person name="Scheremetjew M."/>
            <person name="Finn R."/>
            <person name="Kale V."/>
            <person name="Holt S."/>
            <person name="Cochrane G."/>
            <person name="Meng A."/>
            <person name="Brown T."/>
            <person name="Cohen L."/>
        </authorList>
    </citation>
    <scope>NUCLEOTIDE SEQUENCE</scope>
    <source>
        <strain evidence="6">CCMP 2712</strain>
    </source>
</reference>
<dbReference type="PANTHER" id="PTHR10223">
    <property type="entry name" value="26S PROTEASOME NON-ATPASE REGULATORY SUBUNIT 4"/>
    <property type="match status" value="1"/>
</dbReference>
<dbReference type="GO" id="GO:0043161">
    <property type="term" value="P:proteasome-mediated ubiquitin-dependent protein catabolic process"/>
    <property type="evidence" value="ECO:0007669"/>
    <property type="project" value="TreeGrafter"/>
</dbReference>
<organism evidence="6">
    <name type="scientific">Guillardia theta</name>
    <name type="common">Cryptophyte</name>
    <name type="synonym">Cryptomonas phi</name>
    <dbReference type="NCBI Taxonomy" id="55529"/>
    <lineage>
        <taxon>Eukaryota</taxon>
        <taxon>Cryptophyceae</taxon>
        <taxon>Pyrenomonadales</taxon>
        <taxon>Geminigeraceae</taxon>
        <taxon>Guillardia</taxon>
    </lineage>
</organism>
<dbReference type="PANTHER" id="PTHR10223:SF0">
    <property type="entry name" value="26S PROTEASOME NON-ATPASE REGULATORY SUBUNIT 4"/>
    <property type="match status" value="1"/>
</dbReference>
<evidence type="ECO:0000259" key="5">
    <source>
        <dbReference type="Pfam" id="PF13519"/>
    </source>
</evidence>
<dbReference type="InterPro" id="IPR027040">
    <property type="entry name" value="PSMD4"/>
</dbReference>
<dbReference type="EMBL" id="HBKN01004368">
    <property type="protein sequence ID" value="CAE2255316.1"/>
    <property type="molecule type" value="Transcribed_RNA"/>
</dbReference>
<name>A0A7S4MZ44_GUITH</name>
<keyword evidence="2" id="KW-0647">Proteasome</keyword>
<dbReference type="GO" id="GO:0008540">
    <property type="term" value="C:proteasome regulatory particle, base subcomplex"/>
    <property type="evidence" value="ECO:0007669"/>
    <property type="project" value="TreeGrafter"/>
</dbReference>
<feature type="region of interest" description="Disordered" evidence="3">
    <location>
        <begin position="277"/>
        <end position="373"/>
    </location>
</feature>
<dbReference type="Pfam" id="PF13519">
    <property type="entry name" value="VWA_2"/>
    <property type="match status" value="1"/>
</dbReference>
<dbReference type="InterPro" id="IPR003903">
    <property type="entry name" value="UIM_dom"/>
</dbReference>
<dbReference type="Gene3D" id="3.40.50.410">
    <property type="entry name" value="von Willebrand factor, type A domain"/>
    <property type="match status" value="1"/>
</dbReference>
<evidence type="ECO:0000256" key="3">
    <source>
        <dbReference type="SAM" id="MobiDB-lite"/>
    </source>
</evidence>
<dbReference type="InterPro" id="IPR002035">
    <property type="entry name" value="VWF_A"/>
</dbReference>
<feature type="compositionally biased region" description="Low complexity" evidence="3">
    <location>
        <begin position="311"/>
        <end position="332"/>
    </location>
</feature>
<accession>A0A7S4MZ44</accession>
<feature type="compositionally biased region" description="Basic and acidic residues" evidence="3">
    <location>
        <begin position="364"/>
        <end position="373"/>
    </location>
</feature>
<evidence type="ECO:0000256" key="4">
    <source>
        <dbReference type="SAM" id="SignalP"/>
    </source>
</evidence>